<dbReference type="VEuPathDB" id="VectorBase:AMAM013445"/>
<reference evidence="2" key="1">
    <citation type="submission" date="2013-09" db="EMBL/GenBank/DDBJ databases">
        <title>The Genome Sequence of Anopheles maculatus species B.</title>
        <authorList>
            <consortium name="The Broad Institute Genomics Platform"/>
            <person name="Neafsey D.E."/>
            <person name="Besansky N."/>
            <person name="Howell P."/>
            <person name="Walton C."/>
            <person name="Young S.K."/>
            <person name="Zeng Q."/>
            <person name="Gargeya S."/>
            <person name="Fitzgerald M."/>
            <person name="Haas B."/>
            <person name="Abouelleil A."/>
            <person name="Allen A.W."/>
            <person name="Alvarado L."/>
            <person name="Arachchi H.M."/>
            <person name="Berlin A.M."/>
            <person name="Chapman S.B."/>
            <person name="Gainer-Dewar J."/>
            <person name="Goldberg J."/>
            <person name="Griggs A."/>
            <person name="Gujja S."/>
            <person name="Hansen M."/>
            <person name="Howarth C."/>
            <person name="Imamovic A."/>
            <person name="Ireland A."/>
            <person name="Larimer J."/>
            <person name="McCowan C."/>
            <person name="Murphy C."/>
            <person name="Pearson M."/>
            <person name="Poon T.W."/>
            <person name="Priest M."/>
            <person name="Roberts A."/>
            <person name="Saif S."/>
            <person name="Shea T."/>
            <person name="Sisk P."/>
            <person name="Sykes S."/>
            <person name="Wortman J."/>
            <person name="Nusbaum C."/>
            <person name="Birren B."/>
        </authorList>
    </citation>
    <scope>NUCLEOTIDE SEQUENCE [LARGE SCALE GENOMIC DNA]</scope>
    <source>
        <strain evidence="2">maculatus3</strain>
    </source>
</reference>
<evidence type="ECO:0000313" key="1">
    <source>
        <dbReference type="EnsemblMetazoa" id="AMAM013445-PA"/>
    </source>
</evidence>
<dbReference type="AlphaFoldDB" id="A0A182SU39"/>
<reference evidence="1" key="2">
    <citation type="submission" date="2020-05" db="UniProtKB">
        <authorList>
            <consortium name="EnsemblMetazoa"/>
        </authorList>
    </citation>
    <scope>IDENTIFICATION</scope>
    <source>
        <strain evidence="1">maculatus3</strain>
    </source>
</reference>
<sequence>MGWEEVGSSIKISENNVDNRLVVEVFGRQIHLNAILAKLEDALSGKSKKAEEVRFIAGTVFHVDANLDKEVWRGRNIVVYSDAVIVCQPVCWDVSGKDSHHVYDANAGTATDGNGLNGQDGYPGESGGNVLIIAKRVQCLEKLTILSNGGNGSKGQDGGNGAAGKDGKGICKVDLAKCYQSSKLSFYVKDRLALWENLEESMVWAGKAVSRER</sequence>
<keyword evidence="2" id="KW-1185">Reference proteome</keyword>
<name>A0A182SU39_9DIPT</name>
<organism evidence="1 2">
    <name type="scientific">Anopheles maculatus</name>
    <dbReference type="NCBI Taxonomy" id="74869"/>
    <lineage>
        <taxon>Eukaryota</taxon>
        <taxon>Metazoa</taxon>
        <taxon>Ecdysozoa</taxon>
        <taxon>Arthropoda</taxon>
        <taxon>Hexapoda</taxon>
        <taxon>Insecta</taxon>
        <taxon>Pterygota</taxon>
        <taxon>Neoptera</taxon>
        <taxon>Endopterygota</taxon>
        <taxon>Diptera</taxon>
        <taxon>Nematocera</taxon>
        <taxon>Culicoidea</taxon>
        <taxon>Culicidae</taxon>
        <taxon>Anophelinae</taxon>
        <taxon>Anopheles</taxon>
        <taxon>Anopheles maculatus group</taxon>
    </lineage>
</organism>
<evidence type="ECO:0000313" key="2">
    <source>
        <dbReference type="Proteomes" id="UP000075901"/>
    </source>
</evidence>
<protein>
    <submittedName>
        <fullName evidence="1">Uncharacterized protein</fullName>
    </submittedName>
</protein>
<accession>A0A182SU39</accession>
<dbReference type="EnsemblMetazoa" id="AMAM013445-RA">
    <property type="protein sequence ID" value="AMAM013445-PA"/>
    <property type="gene ID" value="AMAM013445"/>
</dbReference>
<proteinExistence type="predicted"/>
<dbReference type="Proteomes" id="UP000075901">
    <property type="component" value="Unassembled WGS sequence"/>
</dbReference>